<evidence type="ECO:0000313" key="3">
    <source>
        <dbReference type="Proteomes" id="UP000253099"/>
    </source>
</evidence>
<protein>
    <submittedName>
        <fullName evidence="2">Regulatory protein Cgi121</fullName>
    </submittedName>
</protein>
<dbReference type="Pfam" id="PF08617">
    <property type="entry name" value="CGI-121"/>
    <property type="match status" value="1"/>
</dbReference>
<sequence length="180" mass="20027">MENIDDLNLFEDMGIDDTIEIAGFKGKIDDIHTILEKIDSIKNNCCDGCVIQLMNAKAIAGKKHLLHSVIHALLAFKRNTNLANDLGIEIVLRASAQRQISKALDILGLKKGKMDIAIVLINCPDYFLNDLANIFTRDNGVLDPNLDDLKEFYGISDKKLAIFDIEDIMIDKTSALIIDL</sequence>
<reference evidence="2 3" key="1">
    <citation type="submission" date="2018-06" db="EMBL/GenBank/DDBJ databases">
        <title>Genomic insight into two independent archaeal endosymbiosis events.</title>
        <authorList>
            <person name="Lind A.E."/>
            <person name="Lewis W.H."/>
            <person name="Spang A."/>
            <person name="Guy L."/>
            <person name="Embley M.T."/>
            <person name="Ettema T.J.G."/>
        </authorList>
    </citation>
    <scope>NUCLEOTIDE SEQUENCE [LARGE SCALE GENOMIC DNA]</scope>
    <source>
        <strain evidence="2">NOE</strain>
    </source>
</reference>
<keyword evidence="3" id="KW-1185">Reference proteome</keyword>
<comment type="similarity">
    <text evidence="1">Belongs to the CGI121/TPRKB family.</text>
</comment>
<accession>A0A366M8F5</accession>
<evidence type="ECO:0000313" key="2">
    <source>
        <dbReference type="EMBL" id="RBQ22465.1"/>
    </source>
</evidence>
<gene>
    <name evidence="2" type="ORF">ALNOE001_19530</name>
</gene>
<dbReference type="InterPro" id="IPR036504">
    <property type="entry name" value="CGI121/TPRKB_sf"/>
</dbReference>
<dbReference type="Gene3D" id="3.30.2380.10">
    <property type="entry name" value="CGI121/TPRKB"/>
    <property type="match status" value="1"/>
</dbReference>
<dbReference type="SUPFAM" id="SSF143870">
    <property type="entry name" value="PF0523-like"/>
    <property type="match status" value="1"/>
</dbReference>
<dbReference type="AlphaFoldDB" id="A0A366M8F5"/>
<organism evidence="2 3">
    <name type="scientific">Candidatus Methanobinarius endosymbioticus</name>
    <dbReference type="NCBI Taxonomy" id="2006182"/>
    <lineage>
        <taxon>Archaea</taxon>
        <taxon>Methanobacteriati</taxon>
        <taxon>Methanobacteriota</taxon>
        <taxon>Methanomada group</taxon>
        <taxon>Methanobacteria</taxon>
        <taxon>Methanobacteriales</taxon>
        <taxon>Methanobacteriaceae</taxon>
        <taxon>Candidatus Methanobinarius</taxon>
    </lineage>
</organism>
<evidence type="ECO:0000256" key="1">
    <source>
        <dbReference type="ARBA" id="ARBA00005546"/>
    </source>
</evidence>
<dbReference type="EMBL" id="NIZT01000068">
    <property type="protein sequence ID" value="RBQ22465.1"/>
    <property type="molecule type" value="Genomic_DNA"/>
</dbReference>
<proteinExistence type="inferred from homology"/>
<name>A0A366M8F5_9EURY</name>
<dbReference type="NCBIfam" id="NF011465">
    <property type="entry name" value="PRK14886.1-1"/>
    <property type="match status" value="1"/>
</dbReference>
<dbReference type="Proteomes" id="UP000253099">
    <property type="component" value="Unassembled WGS sequence"/>
</dbReference>
<dbReference type="InterPro" id="IPR013926">
    <property type="entry name" value="CGI121/TPRKB"/>
</dbReference>
<comment type="caution">
    <text evidence="2">The sequence shown here is derived from an EMBL/GenBank/DDBJ whole genome shotgun (WGS) entry which is preliminary data.</text>
</comment>